<dbReference type="EMBL" id="DYVR01000040">
    <property type="protein sequence ID" value="HJF84300.1"/>
    <property type="molecule type" value="Genomic_DNA"/>
</dbReference>
<dbReference type="Pfam" id="PF02811">
    <property type="entry name" value="PHP"/>
    <property type="match status" value="1"/>
</dbReference>
<organism evidence="2 3">
    <name type="scientific">Megamonas hypermegale</name>
    <dbReference type="NCBI Taxonomy" id="158847"/>
    <lineage>
        <taxon>Bacteria</taxon>
        <taxon>Bacillati</taxon>
        <taxon>Bacillota</taxon>
        <taxon>Negativicutes</taxon>
        <taxon>Selenomonadales</taxon>
        <taxon>Selenomonadaceae</taxon>
        <taxon>Megamonas</taxon>
    </lineage>
</organism>
<feature type="non-terminal residue" evidence="2">
    <location>
        <position position="151"/>
    </location>
</feature>
<dbReference type="Gene3D" id="3.20.20.140">
    <property type="entry name" value="Metal-dependent hydrolases"/>
    <property type="match status" value="1"/>
</dbReference>
<evidence type="ECO:0000259" key="1">
    <source>
        <dbReference type="SMART" id="SM00481"/>
    </source>
</evidence>
<reference evidence="2" key="1">
    <citation type="journal article" date="2021" name="PeerJ">
        <title>Extensive microbial diversity within the chicken gut microbiome revealed by metagenomics and culture.</title>
        <authorList>
            <person name="Gilroy R."/>
            <person name="Ravi A."/>
            <person name="Getino M."/>
            <person name="Pursley I."/>
            <person name="Horton D.L."/>
            <person name="Alikhan N.F."/>
            <person name="Baker D."/>
            <person name="Gharbi K."/>
            <person name="Hall N."/>
            <person name="Watson M."/>
            <person name="Adriaenssens E.M."/>
            <person name="Foster-Nyarko E."/>
            <person name="Jarju S."/>
            <person name="Secka A."/>
            <person name="Antonio M."/>
            <person name="Oren A."/>
            <person name="Chaudhuri R.R."/>
            <person name="La Ragione R."/>
            <person name="Hildebrand F."/>
            <person name="Pallen M.J."/>
        </authorList>
    </citation>
    <scope>NUCLEOTIDE SEQUENCE</scope>
    <source>
        <strain evidence="2">7318</strain>
    </source>
</reference>
<reference evidence="2" key="2">
    <citation type="submission" date="2021-09" db="EMBL/GenBank/DDBJ databases">
        <authorList>
            <person name="Gilroy R."/>
        </authorList>
    </citation>
    <scope>NUCLEOTIDE SEQUENCE</scope>
    <source>
        <strain evidence="2">7318</strain>
    </source>
</reference>
<dbReference type="Proteomes" id="UP000780768">
    <property type="component" value="Unassembled WGS sequence"/>
</dbReference>
<dbReference type="GO" id="GO:0035312">
    <property type="term" value="F:5'-3' DNA exonuclease activity"/>
    <property type="evidence" value="ECO:0007669"/>
    <property type="project" value="TreeGrafter"/>
</dbReference>
<protein>
    <submittedName>
        <fullName evidence="2">PHP domain-containing protein</fullName>
    </submittedName>
</protein>
<dbReference type="InterPro" id="IPR004013">
    <property type="entry name" value="PHP_dom"/>
</dbReference>
<evidence type="ECO:0000313" key="2">
    <source>
        <dbReference type="EMBL" id="HJF84300.1"/>
    </source>
</evidence>
<dbReference type="AlphaFoldDB" id="A0A921L6Z4"/>
<gene>
    <name evidence="2" type="ORF">K8V65_01355</name>
</gene>
<dbReference type="PANTHER" id="PTHR42924">
    <property type="entry name" value="EXONUCLEASE"/>
    <property type="match status" value="1"/>
</dbReference>
<dbReference type="SMART" id="SM00481">
    <property type="entry name" value="POLIIIAc"/>
    <property type="match status" value="1"/>
</dbReference>
<comment type="caution">
    <text evidence="2">The sequence shown here is derived from an EMBL/GenBank/DDBJ whole genome shotgun (WGS) entry which is preliminary data.</text>
</comment>
<proteinExistence type="predicted"/>
<dbReference type="GO" id="GO:0004534">
    <property type="term" value="F:5'-3' RNA exonuclease activity"/>
    <property type="evidence" value="ECO:0007669"/>
    <property type="project" value="TreeGrafter"/>
</dbReference>
<name>A0A921L6Z4_9FIRM</name>
<dbReference type="InterPro" id="IPR003141">
    <property type="entry name" value="Pol/His_phosphatase_N"/>
</dbReference>
<evidence type="ECO:0000313" key="3">
    <source>
        <dbReference type="Proteomes" id="UP000780768"/>
    </source>
</evidence>
<accession>A0A921L6Z4</accession>
<dbReference type="PANTHER" id="PTHR42924:SF3">
    <property type="entry name" value="POLYMERASE_HISTIDINOL PHOSPHATASE N-TERMINAL DOMAIN-CONTAINING PROTEIN"/>
    <property type="match status" value="1"/>
</dbReference>
<dbReference type="InterPro" id="IPR016195">
    <property type="entry name" value="Pol/histidinol_Pase-like"/>
</dbReference>
<dbReference type="SUPFAM" id="SSF89550">
    <property type="entry name" value="PHP domain-like"/>
    <property type="match status" value="1"/>
</dbReference>
<feature type="domain" description="Polymerase/histidinol phosphatase N-terminal" evidence="1">
    <location>
        <begin position="2"/>
        <end position="67"/>
    </location>
</feature>
<sequence length="151" mass="16720">MIDLHVHSTMSDGTYSPGEIAKLASEKGLYAFALTDHDTIFGNTAAKIASMAYKVKFINGMEMSLNYDGHQIHVVALGFDENSTAFKNFYTQLRAKKSASIANVVDYLYKQGLDISMEKVRPYATGDGVDKYAILRYLITNQSAVGDIQYL</sequence>
<dbReference type="InterPro" id="IPR052018">
    <property type="entry name" value="PHP_domain"/>
</dbReference>